<dbReference type="PROSITE" id="PS50110">
    <property type="entry name" value="RESPONSE_REGULATORY"/>
    <property type="match status" value="1"/>
</dbReference>
<proteinExistence type="predicted"/>
<accession>A0ABT3Q088</accession>
<protein>
    <submittedName>
        <fullName evidence="5">Response regulator</fullName>
    </submittedName>
</protein>
<evidence type="ECO:0000313" key="5">
    <source>
        <dbReference type="EMBL" id="MCW9713515.1"/>
    </source>
</evidence>
<name>A0ABT3Q088_9BACT</name>
<comment type="caution">
    <text evidence="5">The sequence shown here is derived from an EMBL/GenBank/DDBJ whole genome shotgun (WGS) entry which is preliminary data.</text>
</comment>
<dbReference type="InterPro" id="IPR011006">
    <property type="entry name" value="CheY-like_superfamily"/>
</dbReference>
<dbReference type="PANTHER" id="PTHR44591:SF14">
    <property type="entry name" value="PROTEIN PILG"/>
    <property type="match status" value="1"/>
</dbReference>
<dbReference type="Gene3D" id="3.40.50.2300">
    <property type="match status" value="1"/>
</dbReference>
<dbReference type="CDD" id="cd00156">
    <property type="entry name" value="REC"/>
    <property type="match status" value="1"/>
</dbReference>
<gene>
    <name evidence="5" type="ORF">LQ318_11440</name>
</gene>
<organism evidence="5 6">
    <name type="scientific">Fodinibius salicampi</name>
    <dbReference type="NCBI Taxonomy" id="1920655"/>
    <lineage>
        <taxon>Bacteria</taxon>
        <taxon>Pseudomonadati</taxon>
        <taxon>Balneolota</taxon>
        <taxon>Balneolia</taxon>
        <taxon>Balneolales</taxon>
        <taxon>Balneolaceae</taxon>
        <taxon>Fodinibius</taxon>
    </lineage>
</organism>
<feature type="domain" description="Response regulatory" evidence="4">
    <location>
        <begin position="15"/>
        <end position="131"/>
    </location>
</feature>
<sequence>MAKSKSESASYTSLNIFIVDDSDWHNVFLSNLLEHKGHRVTVFDNGYILLSHLERVRPDLIISDIEMPAINGLELYEKVREKEKKDNIPFLFISSLQEKEALKNIDSFQSGFFLKKPLKEDLLLRAISEASVKYLRNK</sequence>
<evidence type="ECO:0000256" key="2">
    <source>
        <dbReference type="ARBA" id="ARBA00023012"/>
    </source>
</evidence>
<dbReference type="Proteomes" id="UP001207337">
    <property type="component" value="Unassembled WGS sequence"/>
</dbReference>
<evidence type="ECO:0000313" key="6">
    <source>
        <dbReference type="Proteomes" id="UP001207337"/>
    </source>
</evidence>
<dbReference type="SUPFAM" id="SSF52172">
    <property type="entry name" value="CheY-like"/>
    <property type="match status" value="1"/>
</dbReference>
<dbReference type="InterPro" id="IPR050595">
    <property type="entry name" value="Bact_response_regulator"/>
</dbReference>
<dbReference type="PANTHER" id="PTHR44591">
    <property type="entry name" value="STRESS RESPONSE REGULATOR PROTEIN 1"/>
    <property type="match status" value="1"/>
</dbReference>
<evidence type="ECO:0000256" key="1">
    <source>
        <dbReference type="ARBA" id="ARBA00022553"/>
    </source>
</evidence>
<dbReference type="EMBL" id="JAJNDC010000003">
    <property type="protein sequence ID" value="MCW9713515.1"/>
    <property type="molecule type" value="Genomic_DNA"/>
</dbReference>
<keyword evidence="2" id="KW-0902">Two-component regulatory system</keyword>
<evidence type="ECO:0000259" key="4">
    <source>
        <dbReference type="PROSITE" id="PS50110"/>
    </source>
</evidence>
<dbReference type="SMART" id="SM00448">
    <property type="entry name" value="REC"/>
    <property type="match status" value="1"/>
</dbReference>
<reference evidence="5 6" key="1">
    <citation type="submission" date="2021-11" db="EMBL/GenBank/DDBJ databases">
        <title>Aliifidinibius sp. nov., a new bacterium isolated from saline soil.</title>
        <authorList>
            <person name="Galisteo C."/>
            <person name="De La Haba R."/>
            <person name="Sanchez-Porro C."/>
            <person name="Ventosa A."/>
        </authorList>
    </citation>
    <scope>NUCLEOTIDE SEQUENCE [LARGE SCALE GENOMIC DNA]</scope>
    <source>
        <strain evidence="5 6">KACC 190600</strain>
    </source>
</reference>
<dbReference type="RefSeq" id="WP_265790261.1">
    <property type="nucleotide sequence ID" value="NZ_BAABRS010000003.1"/>
</dbReference>
<dbReference type="InterPro" id="IPR001789">
    <property type="entry name" value="Sig_transdc_resp-reg_receiver"/>
</dbReference>
<feature type="modified residue" description="4-aspartylphosphate" evidence="3">
    <location>
        <position position="64"/>
    </location>
</feature>
<keyword evidence="1 3" id="KW-0597">Phosphoprotein</keyword>
<dbReference type="Pfam" id="PF00072">
    <property type="entry name" value="Response_reg"/>
    <property type="match status" value="1"/>
</dbReference>
<keyword evidence="6" id="KW-1185">Reference proteome</keyword>
<evidence type="ECO:0000256" key="3">
    <source>
        <dbReference type="PROSITE-ProRule" id="PRU00169"/>
    </source>
</evidence>